<evidence type="ECO:0000313" key="2">
    <source>
        <dbReference type="EMBL" id="CAB4912811.1"/>
    </source>
</evidence>
<feature type="transmembrane region" description="Helical" evidence="1">
    <location>
        <begin position="206"/>
        <end position="227"/>
    </location>
</feature>
<feature type="transmembrane region" description="Helical" evidence="1">
    <location>
        <begin position="32"/>
        <end position="52"/>
    </location>
</feature>
<gene>
    <name evidence="2" type="ORF">UFOPK3495_01691</name>
</gene>
<accession>A0A6J7GWE1</accession>
<dbReference type="EMBL" id="CAFBMC010000146">
    <property type="protein sequence ID" value="CAB4912811.1"/>
    <property type="molecule type" value="Genomic_DNA"/>
</dbReference>
<protein>
    <submittedName>
        <fullName evidence="2">Unannotated protein</fullName>
    </submittedName>
</protein>
<name>A0A6J7GWE1_9ZZZZ</name>
<feature type="transmembrane region" description="Helical" evidence="1">
    <location>
        <begin position="136"/>
        <end position="154"/>
    </location>
</feature>
<feature type="transmembrane region" description="Helical" evidence="1">
    <location>
        <begin position="72"/>
        <end position="89"/>
    </location>
</feature>
<proteinExistence type="predicted"/>
<dbReference type="AlphaFoldDB" id="A0A6J7GWE1"/>
<reference evidence="2" key="1">
    <citation type="submission" date="2020-05" db="EMBL/GenBank/DDBJ databases">
        <authorList>
            <person name="Chiriac C."/>
            <person name="Salcher M."/>
            <person name="Ghai R."/>
            <person name="Kavagutti S V."/>
        </authorList>
    </citation>
    <scope>NUCLEOTIDE SEQUENCE</scope>
</reference>
<keyword evidence="1" id="KW-0472">Membrane</keyword>
<keyword evidence="1" id="KW-0812">Transmembrane</keyword>
<keyword evidence="1" id="KW-1133">Transmembrane helix</keyword>
<organism evidence="2">
    <name type="scientific">freshwater metagenome</name>
    <dbReference type="NCBI Taxonomy" id="449393"/>
    <lineage>
        <taxon>unclassified sequences</taxon>
        <taxon>metagenomes</taxon>
        <taxon>ecological metagenomes</taxon>
    </lineage>
</organism>
<sequence>MADEVNNLTEASPELGPAERLRERILSTRGRLAIIAGAFVIWIMDVVFSRFLIIRGTISGVDADHARLVENIGTAIFVVTIIVLIIAVVRGSREAMFRIIAVYLTFSVIQVIFSVITMVSSVTARKGFGLGSLWDVAAMYALSVTVFTFVYVYLDVVTPKGAFIWPAREGETPPTPNIADYIFISLNVNSTYGPTSEVVMSRPTKLIMGLQVLLSILMLTVLIARAVSATS</sequence>
<feature type="transmembrane region" description="Helical" evidence="1">
    <location>
        <begin position="101"/>
        <end position="124"/>
    </location>
</feature>
<evidence type="ECO:0000256" key="1">
    <source>
        <dbReference type="SAM" id="Phobius"/>
    </source>
</evidence>